<comment type="caution">
    <text evidence="2">The sequence shown here is derived from an EMBL/GenBank/DDBJ whole genome shotgun (WGS) entry which is preliminary data.</text>
</comment>
<feature type="transmembrane region" description="Helical" evidence="1">
    <location>
        <begin position="1013"/>
        <end position="1035"/>
    </location>
</feature>
<dbReference type="EMBL" id="MBFR01000019">
    <property type="protein sequence ID" value="PVU97041.1"/>
    <property type="molecule type" value="Genomic_DNA"/>
</dbReference>
<organism evidence="2 3">
    <name type="scientific">Smittium simulii</name>
    <dbReference type="NCBI Taxonomy" id="133385"/>
    <lineage>
        <taxon>Eukaryota</taxon>
        <taxon>Fungi</taxon>
        <taxon>Fungi incertae sedis</taxon>
        <taxon>Zoopagomycota</taxon>
        <taxon>Kickxellomycotina</taxon>
        <taxon>Harpellomycetes</taxon>
        <taxon>Harpellales</taxon>
        <taxon>Legeriomycetaceae</taxon>
        <taxon>Smittium</taxon>
    </lineage>
</organism>
<evidence type="ECO:0000313" key="3">
    <source>
        <dbReference type="Proteomes" id="UP000245383"/>
    </source>
</evidence>
<keyword evidence="1" id="KW-0812">Transmembrane</keyword>
<dbReference type="Proteomes" id="UP000245383">
    <property type="component" value="Unassembled WGS sequence"/>
</dbReference>
<reference evidence="2 3" key="1">
    <citation type="journal article" date="2018" name="MBio">
        <title>Comparative Genomics Reveals the Core Gene Toolbox for the Fungus-Insect Symbiosis.</title>
        <authorList>
            <person name="Wang Y."/>
            <person name="Stata M."/>
            <person name="Wang W."/>
            <person name="Stajich J.E."/>
            <person name="White M.M."/>
            <person name="Moncalvo J.M."/>
        </authorList>
    </citation>
    <scope>NUCLEOTIDE SEQUENCE [LARGE SCALE GENOMIC DNA]</scope>
    <source>
        <strain evidence="2 3">SWE-8-4</strain>
    </source>
</reference>
<evidence type="ECO:0000256" key="1">
    <source>
        <dbReference type="SAM" id="Phobius"/>
    </source>
</evidence>
<feature type="transmembrane region" description="Helical" evidence="1">
    <location>
        <begin position="1658"/>
        <end position="1680"/>
    </location>
</feature>
<protein>
    <submittedName>
        <fullName evidence="2">Uncharacterized protein</fullName>
    </submittedName>
</protein>
<keyword evidence="1" id="KW-0472">Membrane</keyword>
<feature type="transmembrane region" description="Helical" evidence="1">
    <location>
        <begin position="1107"/>
        <end position="1125"/>
    </location>
</feature>
<feature type="transmembrane region" description="Helical" evidence="1">
    <location>
        <begin position="726"/>
        <end position="746"/>
    </location>
</feature>
<evidence type="ECO:0000313" key="2">
    <source>
        <dbReference type="EMBL" id="PVU97041.1"/>
    </source>
</evidence>
<feature type="transmembrane region" description="Helical" evidence="1">
    <location>
        <begin position="156"/>
        <end position="173"/>
    </location>
</feature>
<name>A0A2T9YXH0_9FUNG</name>
<feature type="transmembrane region" description="Helical" evidence="1">
    <location>
        <begin position="12"/>
        <end position="30"/>
    </location>
</feature>
<keyword evidence="3" id="KW-1185">Reference proteome</keyword>
<accession>A0A2T9YXH0</accession>
<feature type="transmembrane region" description="Helical" evidence="1">
    <location>
        <begin position="932"/>
        <end position="953"/>
    </location>
</feature>
<gene>
    <name evidence="2" type="ORF">BB561_000801</name>
</gene>
<dbReference type="OrthoDB" id="7700357at2759"/>
<keyword evidence="1" id="KW-1133">Transmembrane helix</keyword>
<feature type="transmembrane region" description="Helical" evidence="1">
    <location>
        <begin position="1624"/>
        <end position="1646"/>
    </location>
</feature>
<sequence length="2049" mass="236589">MTNINNRNSKAFKIFLVFALVFILSFFSKIKLRPETQKKLFPTNFEYTNSCTRNHPQHLFLSQSTCEKNFKSFSKTNFFTSTSAFSPNFFLNTTILCTKTKHPRDIVSVKHFNTCPIPVNNWQNNQNSSSSDNTESNSSYELPEHRQFYLQVREHVICLIVYILVEIFWFSLFRKVQKNSQATHDIFRQSPNILKSKYLSYGNFLNLSNSHYNSDLLSTDIPENTALSVKFTLPTINITQNIDSFNSHSENTFPRKIRRRSSVGNAFFYQQLSKNLTSSNFLKDELEINRKILIDDSWDFSFNSNQINSNNNFDTKSVLSKTDKLDNNFVFSKPYHQFYITKKLKSQPILVKKSFKSKESIIKRSSILKPNTLSLLNVAFDNTNNRNGKSTSLLNNSLQNILLQTENSNLGFSKLLNEHSSNFGLPFWFRAIPCFAASIGMTLVSVQIFLLTLTIIMTNIMERSHIYSFNSAGSAINNSILNNNVSTNSFNSSNIHEAAKISFKNWFLPSALASYNLEFSNKLINNTIIGYDLLFNHDKSNICNITKSDYPGVLERFWQYQNTLTLLVLGFFLPLIWLILKYQRYRYAHDLGLKSQDSYESLASAKRQRDFHGDQNNNKHFKYNYSFGLKLFEINWKYVCVGMLTWYVFLFLLYQTLIGLQGVAIGIIEAYYMDFKKFSPTQLPASIDITQNTTQSSNFNSGSIPYTNSSILQNLFKFTMSLKNNILTLQQIHSIIIAVVLPLVLASSPLGVLNQIRFLAYIFLTSKSQIKLVIETKNSLEKILKRLNESQNFYNQTTETFEALKNNTDKLPYNSKTDFDFTESTQCSPNSKLHKLDKIKKVSFLQLNENINNGIRSVKESPNSKTNAQENIDYVSPIKPEFQFKLQNNQEILNEKEEIKRAVIFKLEECKASKIYKNVGLRKSFFWANPSLRYIAFLFFSALCLLFWLMLVLQSVNGLLNALYLNDSELLGSCSMLKNSNISDRNSTIHSNNLKGDTVILNSNIEMPLKGSILISIYNIVVFIHLFILTICGIYKPNFQQKSKINFINTNHFSLLKNTGTDLETLNYYLKSKIIQISNVEWESLYLLKILTYKKNSLYYSFEGKRIISQVFILLLIISTWPTMLRTINIISKPAYSLTIPPLAKFLHSISVLTPNNEAYAAEFLSKNNNDFVSVDYKSKLTNTHNNISNIFDKSRISSIHKDDSTSYINLGLKQLSHASIFLHRNFCYSFYYTLQTKHYLEKSNPKNLSINGISTIFWAAICEPIPLSSNTFYNFQQEILKNNQTHDSLVDFNDWYHCNDYQIVGDLQLVNYNFPVSDNILQTEEKDFNFRNIKKILFEESDSLKVKNIVNSITQAFLKTVDPVKNNNTWKSRVYHKFQRLFMRTYKLLKDIIRLQLKLLIRLFTHITELKTDNKKSKSLLKDTPGLQKSNSNMGKIYTVNTESNGYKKYQLEILNYDSLPLIYAPNFWLNMQINRKKNTKEKFLTRESLELLDKWLHYLSGIEKFSNNAWKFAVFSGLKKSDSNLTQQTIFCQLHSLVIANLESALHSETRNQETKSAMTYSNVLEYIAHQVFIKISTSIVFVTLVISALFITKNRTIVLELLKSFKNFTGLAVVNVLLKKMIYRTVSFIFSFAAIFLIIKYFITSEFLESKSSPILVTLLNIPSNILDSIIYMATYFRMLKNFLVIPESSNFNQHLSSNFLSQFNSKLESNFKSNKILKEPTNSQNYKYATDISILEVENAWSIGICIKNKIHGLLFADDAIILAESADKLQKSSDVLTEWYKWWDMNVNNKKSGIMSINCSTDTIFKIQNHRIPSVNIYKYFGIDFNNESSNKIFFKAKKKYFQKYMGCYSILKRNDMPTKFKVMAIKAIIQAVATYGQRLFGMSATRCKPLQQVVDAATRTLAKCGKPAAMVRLRQELSLVDLNIKTAVARTRAFGKWSGLKTLISDLIKCPYKNQCDTWVSGCTRCIKKYNGNINAIKNTIVTLNNRIQKNHKWIAETKSGTSRNSRRYAKSGFIGKRYIEECPFYRNIAPETIEHMLLECSQ</sequence>
<proteinExistence type="predicted"/>
<feature type="transmembrane region" description="Helical" evidence="1">
    <location>
        <begin position="563"/>
        <end position="580"/>
    </location>
</feature>
<feature type="transmembrane region" description="Helical" evidence="1">
    <location>
        <begin position="646"/>
        <end position="672"/>
    </location>
</feature>
<feature type="transmembrane region" description="Helical" evidence="1">
    <location>
        <begin position="427"/>
        <end position="456"/>
    </location>
</feature>